<protein>
    <submittedName>
        <fullName evidence="1">Uncharacterized protein</fullName>
    </submittedName>
</protein>
<organism evidence="1 2">
    <name type="scientific">Kutzneria buriramensis</name>
    <dbReference type="NCBI Taxonomy" id="1045776"/>
    <lineage>
        <taxon>Bacteria</taxon>
        <taxon>Bacillati</taxon>
        <taxon>Actinomycetota</taxon>
        <taxon>Actinomycetes</taxon>
        <taxon>Pseudonocardiales</taxon>
        <taxon>Pseudonocardiaceae</taxon>
        <taxon>Kutzneria</taxon>
    </lineage>
</organism>
<dbReference type="AlphaFoldDB" id="A0A3E0G6N9"/>
<evidence type="ECO:0000313" key="1">
    <source>
        <dbReference type="EMBL" id="REH18268.1"/>
    </source>
</evidence>
<sequence>MLSQGVIRAPAGVFVQFRPGFCRGTSGWAGILSGVSDEEEFSHAARLGGLRTLVIDRFVAAEAAVHVTGPPNDKDTIKPFVRYFLEWLRDADGPADRELRRRVLLMVTEGRDRQGWSENDAAKLIKVVDEVYGSIA</sequence>
<dbReference type="Proteomes" id="UP000256269">
    <property type="component" value="Unassembled WGS sequence"/>
</dbReference>
<keyword evidence="2" id="KW-1185">Reference proteome</keyword>
<name>A0A3E0G6N9_9PSEU</name>
<proteinExistence type="predicted"/>
<accession>A0A3E0G6N9</accession>
<dbReference type="EMBL" id="QUNO01000036">
    <property type="protein sequence ID" value="REH18268.1"/>
    <property type="molecule type" value="Genomic_DNA"/>
</dbReference>
<reference evidence="1 2" key="1">
    <citation type="submission" date="2018-08" db="EMBL/GenBank/DDBJ databases">
        <title>Genomic Encyclopedia of Archaeal and Bacterial Type Strains, Phase II (KMG-II): from individual species to whole genera.</title>
        <authorList>
            <person name="Goeker M."/>
        </authorList>
    </citation>
    <scope>NUCLEOTIDE SEQUENCE [LARGE SCALE GENOMIC DNA]</scope>
    <source>
        <strain evidence="1 2">DSM 45791</strain>
    </source>
</reference>
<gene>
    <name evidence="1" type="ORF">BCF44_13623</name>
</gene>
<comment type="caution">
    <text evidence="1">The sequence shown here is derived from an EMBL/GenBank/DDBJ whole genome shotgun (WGS) entry which is preliminary data.</text>
</comment>
<evidence type="ECO:0000313" key="2">
    <source>
        <dbReference type="Proteomes" id="UP000256269"/>
    </source>
</evidence>